<evidence type="ECO:0000313" key="6">
    <source>
        <dbReference type="Proteomes" id="UP001153328"/>
    </source>
</evidence>
<keyword evidence="6" id="KW-1185">Reference proteome</keyword>
<dbReference type="InterPro" id="IPR050491">
    <property type="entry name" value="AmpC-like"/>
</dbReference>
<evidence type="ECO:0000259" key="4">
    <source>
        <dbReference type="Pfam" id="PF00144"/>
    </source>
</evidence>
<dbReference type="Proteomes" id="UP001153328">
    <property type="component" value="Unassembled WGS sequence"/>
</dbReference>
<evidence type="ECO:0000256" key="3">
    <source>
        <dbReference type="SAM" id="MobiDB-lite"/>
    </source>
</evidence>
<dbReference type="InterPro" id="IPR012338">
    <property type="entry name" value="Beta-lactam/transpept-like"/>
</dbReference>
<evidence type="ECO:0000256" key="2">
    <source>
        <dbReference type="ARBA" id="ARBA00023136"/>
    </source>
</evidence>
<name>A0A9W4MIA4_9ACTN</name>
<accession>A0A9W4MIA4</accession>
<dbReference type="PROSITE" id="PS51318">
    <property type="entry name" value="TAT"/>
    <property type="match status" value="1"/>
</dbReference>
<dbReference type="Pfam" id="PF00144">
    <property type="entry name" value="Beta-lactamase"/>
    <property type="match status" value="1"/>
</dbReference>
<dbReference type="PANTHER" id="PTHR46825:SF11">
    <property type="entry name" value="PENICILLIN-BINDING PROTEIN 4"/>
    <property type="match status" value="1"/>
</dbReference>
<sequence>MTRRDPFPDGHRRRRMGRRSVLGLLGAVSVAAGGAWGAAATSGTTDGSARASGTGGLPASGQIPPGLRPGGEFDQLIAKLAADDTFSGTVLLVHRDRPVLARSYGMADKKRAVPNGPDTIFCLGSITKIFTAVAVAQLAQQGKIAYTATLGTYLDGFPADTASSVMIHHMLTHTSGMGDYTQLPGFFEASFTWTSPEQVMDETLEFIRKGPLGFVPGTRGQYSNSAYHVLGAIVAKVSGQSYYDYVRDHVFGPAGMTSSDFYTAPQWRADRRIAHPYTSQNQPSGQRVDALEGTFSLIGSPAGNALASAPDLIRFKRALLSHKLLDPVYTELTLSPKVPRAPMPAGPGVPAQFPFDSYATTTDIVNNHWAVGHSGAAPGVWTNLDWFPDLDWTAVFLSNYDMPGPTPGAGPAITARALITQQ</sequence>
<comment type="subcellular location">
    <subcellularLocation>
        <location evidence="1">Membrane</location>
    </subcellularLocation>
</comment>
<proteinExistence type="predicted"/>
<evidence type="ECO:0000256" key="1">
    <source>
        <dbReference type="ARBA" id="ARBA00004370"/>
    </source>
</evidence>
<evidence type="ECO:0000313" key="5">
    <source>
        <dbReference type="EMBL" id="CAG7650348.1"/>
    </source>
</evidence>
<dbReference type="InterPro" id="IPR006311">
    <property type="entry name" value="TAT_signal"/>
</dbReference>
<dbReference type="RefSeq" id="WP_205043763.1">
    <property type="nucleotide sequence ID" value="NZ_CAJVAX010000019.1"/>
</dbReference>
<dbReference type="GO" id="GO:0016020">
    <property type="term" value="C:membrane"/>
    <property type="evidence" value="ECO:0007669"/>
    <property type="project" value="UniProtKB-SubCell"/>
</dbReference>
<dbReference type="InterPro" id="IPR001466">
    <property type="entry name" value="Beta-lactam-related"/>
</dbReference>
<gene>
    <name evidence="5" type="ORF">SBRY_50336</name>
</gene>
<dbReference type="PANTHER" id="PTHR46825">
    <property type="entry name" value="D-ALANYL-D-ALANINE-CARBOXYPEPTIDASE/ENDOPEPTIDASE AMPH"/>
    <property type="match status" value="1"/>
</dbReference>
<feature type="region of interest" description="Disordered" evidence="3">
    <location>
        <begin position="41"/>
        <end position="65"/>
    </location>
</feature>
<feature type="compositionally biased region" description="Low complexity" evidence="3">
    <location>
        <begin position="41"/>
        <end position="52"/>
    </location>
</feature>
<reference evidence="5" key="1">
    <citation type="submission" date="2021-06" db="EMBL/GenBank/DDBJ databases">
        <authorList>
            <person name="Arsene-Ploetze F."/>
        </authorList>
    </citation>
    <scope>NUCLEOTIDE SEQUENCE</scope>
    <source>
        <strain evidence="5">SBRY1</strain>
    </source>
</reference>
<dbReference type="SUPFAM" id="SSF56601">
    <property type="entry name" value="beta-lactamase/transpeptidase-like"/>
    <property type="match status" value="1"/>
</dbReference>
<protein>
    <submittedName>
        <fullName evidence="5">CubicO group peptidase, beta-lactamase class C family</fullName>
    </submittedName>
</protein>
<dbReference type="EMBL" id="CAJVAX010000019">
    <property type="protein sequence ID" value="CAG7650348.1"/>
    <property type="molecule type" value="Genomic_DNA"/>
</dbReference>
<dbReference type="AlphaFoldDB" id="A0A9W4MIA4"/>
<dbReference type="Gene3D" id="3.40.710.10">
    <property type="entry name" value="DD-peptidase/beta-lactamase superfamily"/>
    <property type="match status" value="1"/>
</dbReference>
<feature type="domain" description="Beta-lactamase-related" evidence="4">
    <location>
        <begin position="73"/>
        <end position="405"/>
    </location>
</feature>
<organism evidence="5 6">
    <name type="scientific">Actinacidiphila bryophytorum</name>
    <dbReference type="NCBI Taxonomy" id="1436133"/>
    <lineage>
        <taxon>Bacteria</taxon>
        <taxon>Bacillati</taxon>
        <taxon>Actinomycetota</taxon>
        <taxon>Actinomycetes</taxon>
        <taxon>Kitasatosporales</taxon>
        <taxon>Streptomycetaceae</taxon>
        <taxon>Actinacidiphila</taxon>
    </lineage>
</organism>
<keyword evidence="2" id="KW-0472">Membrane</keyword>
<comment type="caution">
    <text evidence="5">The sequence shown here is derived from an EMBL/GenBank/DDBJ whole genome shotgun (WGS) entry which is preliminary data.</text>
</comment>